<gene>
    <name evidence="2" type="ORF">TSOC_006439</name>
</gene>
<dbReference type="PANTHER" id="PTHR43649:SF12">
    <property type="entry name" value="DIACETYLCHITOBIOSE BINDING PROTEIN DASA"/>
    <property type="match status" value="1"/>
</dbReference>
<name>A0A2J8A3Q5_9CHLO</name>
<evidence type="ECO:0000313" key="2">
    <source>
        <dbReference type="EMBL" id="PNH07144.1"/>
    </source>
</evidence>
<dbReference type="InterPro" id="IPR050490">
    <property type="entry name" value="Bact_solute-bd_prot1"/>
</dbReference>
<sequence length="462" mass="49015">MIAPRVPFALELVHASLAFTSAAGLPPVNWSLPDTARVMATMMADLKGPRASHAYVLPANAIGDMVDTMGVAQDLGALTVADTDLDWAGFLPLYRDVLAVYDGRVAAIPTQGIMMQLYYRRDLLAAAGLPPPRTWSEVVSYAARFNGTDLNGDGVADDYGICLWRATCDGLSNPLAAILASLAQSKGRHTGFLFEPESMRPVWETPAWEAALLLARNLTAYAAPVYTLPPTPLMPCFTQPLFTQGRCAMSLGLAGQFKSDSNPANPLSVVRGRVGSSVLPGSDTVLDWARNAMVTCDPDTCPFATHYPSTLASPAPASAAPPPAPAAAPPRRLHRRLAAHVRRHARSLTAARAPPLPSPPPLWVNHVPYAATGGQSIFISRLQPEAQRLATYTLVAQMVRDAGAWALVAGPGSEFGPTRTEQLGLDGVSYGHWAMYGYDPDDLAGFLGAAQVRVRGAGGVCV</sequence>
<dbReference type="Pfam" id="PF01547">
    <property type="entry name" value="SBP_bac_1"/>
    <property type="match status" value="1"/>
</dbReference>
<protein>
    <submittedName>
        <fullName evidence="2">Uncharacterized protein</fullName>
    </submittedName>
</protein>
<keyword evidence="3" id="KW-1185">Reference proteome</keyword>
<accession>A0A2J8A3Q5</accession>
<comment type="caution">
    <text evidence="2">The sequence shown here is derived from an EMBL/GenBank/DDBJ whole genome shotgun (WGS) entry which is preliminary data.</text>
</comment>
<dbReference type="SUPFAM" id="SSF53850">
    <property type="entry name" value="Periplasmic binding protein-like II"/>
    <property type="match status" value="1"/>
</dbReference>
<dbReference type="AlphaFoldDB" id="A0A2J8A3Q5"/>
<evidence type="ECO:0000256" key="1">
    <source>
        <dbReference type="SAM" id="SignalP"/>
    </source>
</evidence>
<dbReference type="Proteomes" id="UP000236333">
    <property type="component" value="Unassembled WGS sequence"/>
</dbReference>
<proteinExistence type="predicted"/>
<evidence type="ECO:0000313" key="3">
    <source>
        <dbReference type="Proteomes" id="UP000236333"/>
    </source>
</evidence>
<dbReference type="InterPro" id="IPR006059">
    <property type="entry name" value="SBP"/>
</dbReference>
<dbReference type="PANTHER" id="PTHR43649">
    <property type="entry name" value="ARABINOSE-BINDING PROTEIN-RELATED"/>
    <property type="match status" value="1"/>
</dbReference>
<reference evidence="2 3" key="1">
    <citation type="journal article" date="2017" name="Mol. Biol. Evol.">
        <title>The 4-celled Tetrabaena socialis nuclear genome reveals the essential components for genetic control of cell number at the origin of multicellularity in the volvocine lineage.</title>
        <authorList>
            <person name="Featherston J."/>
            <person name="Arakaki Y."/>
            <person name="Hanschen E.R."/>
            <person name="Ferris P.J."/>
            <person name="Michod R.E."/>
            <person name="Olson B.J.S.C."/>
            <person name="Nozaki H."/>
            <person name="Durand P.M."/>
        </authorList>
    </citation>
    <scope>NUCLEOTIDE SEQUENCE [LARGE SCALE GENOMIC DNA]</scope>
    <source>
        <strain evidence="2 3">NIES-571</strain>
    </source>
</reference>
<dbReference type="Gene3D" id="3.40.190.10">
    <property type="entry name" value="Periplasmic binding protein-like II"/>
    <property type="match status" value="2"/>
</dbReference>
<organism evidence="2 3">
    <name type="scientific">Tetrabaena socialis</name>
    <dbReference type="NCBI Taxonomy" id="47790"/>
    <lineage>
        <taxon>Eukaryota</taxon>
        <taxon>Viridiplantae</taxon>
        <taxon>Chlorophyta</taxon>
        <taxon>core chlorophytes</taxon>
        <taxon>Chlorophyceae</taxon>
        <taxon>CS clade</taxon>
        <taxon>Chlamydomonadales</taxon>
        <taxon>Tetrabaenaceae</taxon>
        <taxon>Tetrabaena</taxon>
    </lineage>
</organism>
<dbReference type="EMBL" id="PGGS01000195">
    <property type="protein sequence ID" value="PNH07144.1"/>
    <property type="molecule type" value="Genomic_DNA"/>
</dbReference>
<feature type="chain" id="PRO_5014324748" evidence="1">
    <location>
        <begin position="25"/>
        <end position="462"/>
    </location>
</feature>
<dbReference type="OrthoDB" id="2021138at2759"/>
<feature type="signal peptide" evidence="1">
    <location>
        <begin position="1"/>
        <end position="24"/>
    </location>
</feature>
<keyword evidence="1" id="KW-0732">Signal</keyword>